<organism evidence="2 6">
    <name type="scientific">Streptococcus pneumoniae</name>
    <dbReference type="NCBI Taxonomy" id="1313"/>
    <lineage>
        <taxon>Bacteria</taxon>
        <taxon>Bacillati</taxon>
        <taxon>Bacillota</taxon>
        <taxon>Bacilli</taxon>
        <taxon>Lactobacillales</taxon>
        <taxon>Streptococcaceae</taxon>
        <taxon>Streptococcus</taxon>
    </lineage>
</organism>
<dbReference type="SMART" id="SM00530">
    <property type="entry name" value="HTH_XRE"/>
    <property type="match status" value="1"/>
</dbReference>
<dbReference type="CDD" id="cd00093">
    <property type="entry name" value="HTH_XRE"/>
    <property type="match status" value="1"/>
</dbReference>
<proteinExistence type="predicted"/>
<evidence type="ECO:0000259" key="1">
    <source>
        <dbReference type="PROSITE" id="PS50943"/>
    </source>
</evidence>
<dbReference type="AlphaFoldDB" id="A0A0B7LIX0"/>
<dbReference type="InterPro" id="IPR010982">
    <property type="entry name" value="Lambda_DNA-bd_dom_sf"/>
</dbReference>
<dbReference type="Pfam" id="PF13443">
    <property type="entry name" value="HTH_26"/>
    <property type="match status" value="1"/>
</dbReference>
<accession>A0A0B7LIX0</accession>
<dbReference type="Proteomes" id="UP000467349">
    <property type="component" value="Unassembled WGS sequence"/>
</dbReference>
<evidence type="ECO:0000313" key="9">
    <source>
        <dbReference type="Proteomes" id="UP000467349"/>
    </source>
</evidence>
<evidence type="ECO:0000313" key="5">
    <source>
        <dbReference type="EMBL" id="VRI37948.1"/>
    </source>
</evidence>
<dbReference type="Proteomes" id="UP000304540">
    <property type="component" value="Unassembled WGS sequence"/>
</dbReference>
<reference evidence="7 8" key="2">
    <citation type="submission" date="2019-04" db="EMBL/GenBank/DDBJ databases">
        <authorList>
            <consortium name="Pathogen Informatics"/>
        </authorList>
    </citation>
    <scope>NUCLEOTIDE SEQUENCE [LARGE SCALE GENOMIC DNA]</scope>
    <source>
        <strain evidence="5 7">GPSC232</strain>
        <strain evidence="4 8">GPSC47</strain>
    </source>
</reference>
<dbReference type="SUPFAM" id="SSF47413">
    <property type="entry name" value="lambda repressor-like DNA-binding domains"/>
    <property type="match status" value="1"/>
</dbReference>
<dbReference type="PROSITE" id="PS50943">
    <property type="entry name" value="HTH_CROC1"/>
    <property type="match status" value="1"/>
</dbReference>
<dbReference type="Proteomes" id="UP000312530">
    <property type="component" value="Unassembled WGS sequence"/>
</dbReference>
<dbReference type="EMBL" id="WNHU01000287">
    <property type="protein sequence ID" value="MTV44385.1"/>
    <property type="molecule type" value="Genomic_DNA"/>
</dbReference>
<dbReference type="InterPro" id="IPR001387">
    <property type="entry name" value="Cro/C1-type_HTH"/>
</dbReference>
<reference evidence="2 6" key="1">
    <citation type="submission" date="2015-03" db="EMBL/GenBank/DDBJ databases">
        <authorList>
            <person name="Murphy D."/>
        </authorList>
    </citation>
    <scope>NUCLEOTIDE SEQUENCE [LARGE SCALE GENOMIC DNA]</scope>
    <source>
        <strain evidence="2 6">SMRU1708</strain>
    </source>
</reference>
<evidence type="ECO:0000313" key="7">
    <source>
        <dbReference type="Proteomes" id="UP000304540"/>
    </source>
</evidence>
<dbReference type="EMBL" id="CRVC01000040">
    <property type="protein sequence ID" value="COR96163.1"/>
    <property type="molecule type" value="Genomic_DNA"/>
</dbReference>
<evidence type="ECO:0000313" key="4">
    <source>
        <dbReference type="EMBL" id="VOG86214.1"/>
    </source>
</evidence>
<sequence>MIYDKIKEIASEKGISIYRIEKDLDLGNGAISKWNNSSPSATTLNSIANYLNVRLEQLLEE</sequence>
<protein>
    <submittedName>
        <fullName evidence="3">Helix-turn-helix domain-containing protein</fullName>
    </submittedName>
    <submittedName>
        <fullName evidence="2">Repressor</fullName>
    </submittedName>
</protein>
<dbReference type="Gene3D" id="1.10.260.40">
    <property type="entry name" value="lambda repressor-like DNA-binding domains"/>
    <property type="match status" value="1"/>
</dbReference>
<evidence type="ECO:0000313" key="3">
    <source>
        <dbReference type="EMBL" id="MTV44385.1"/>
    </source>
</evidence>
<dbReference type="EMBL" id="CAAULE010000021">
    <property type="protein sequence ID" value="VOG86214.1"/>
    <property type="molecule type" value="Genomic_DNA"/>
</dbReference>
<dbReference type="EMBL" id="CABABW010000029">
    <property type="protein sequence ID" value="VRI37948.1"/>
    <property type="molecule type" value="Genomic_DNA"/>
</dbReference>
<dbReference type="RefSeq" id="WP_000638668.1">
    <property type="nucleotide sequence ID" value="NZ_AP026920.1"/>
</dbReference>
<evidence type="ECO:0000313" key="8">
    <source>
        <dbReference type="Proteomes" id="UP000312530"/>
    </source>
</evidence>
<evidence type="ECO:0000313" key="6">
    <source>
        <dbReference type="Proteomes" id="UP000046095"/>
    </source>
</evidence>
<feature type="domain" description="HTH cro/C1-type" evidence="1">
    <location>
        <begin position="6"/>
        <end position="58"/>
    </location>
</feature>
<evidence type="ECO:0000313" key="2">
    <source>
        <dbReference type="EMBL" id="COR96163.1"/>
    </source>
</evidence>
<name>A0A0B7LIX0_STREE</name>
<gene>
    <name evidence="2" type="ORF">ERS021218_02111</name>
    <name evidence="3" type="ORF">GM545_12585</name>
    <name evidence="4" type="ORF">SAMEA2696453_01907</name>
    <name evidence="5" type="ORF">SAMEA3381574_02029</name>
</gene>
<dbReference type="Proteomes" id="UP000046095">
    <property type="component" value="Unassembled WGS sequence"/>
</dbReference>
<dbReference type="GO" id="GO:0003677">
    <property type="term" value="F:DNA binding"/>
    <property type="evidence" value="ECO:0007669"/>
    <property type="project" value="InterPro"/>
</dbReference>
<dbReference type="OMA" id="WGKTANQ"/>
<reference evidence="3 9" key="3">
    <citation type="submission" date="2019-11" db="EMBL/GenBank/DDBJ databases">
        <title>Growth characteristics of pneumococcus vary with the chemical composition of the capsule and with environmental conditions.</title>
        <authorList>
            <person name="Tothpal A."/>
            <person name="Desobry K."/>
            <person name="Joshi S."/>
            <person name="Wyllie A.L."/>
            <person name="Weinberger D.M."/>
        </authorList>
    </citation>
    <scope>NUCLEOTIDE SEQUENCE [LARGE SCALE GENOMIC DNA]</scope>
    <source>
        <strain evidence="3">Pnumococcus09N</strain>
        <strain evidence="9">pnumococcus09N</strain>
    </source>
</reference>